<evidence type="ECO:0000259" key="6">
    <source>
        <dbReference type="PROSITE" id="PS50111"/>
    </source>
</evidence>
<dbReference type="InterPro" id="IPR024478">
    <property type="entry name" value="HlyB_4HB_MCP"/>
</dbReference>
<dbReference type="SUPFAM" id="SSF58104">
    <property type="entry name" value="Methyl-accepting chemotaxis protein (MCP) signaling domain"/>
    <property type="match status" value="1"/>
</dbReference>
<dbReference type="PRINTS" id="PR00260">
    <property type="entry name" value="CHEMTRNSDUCR"/>
</dbReference>
<keyword evidence="1" id="KW-0145">Chemotaxis</keyword>
<keyword evidence="3" id="KW-0807">Transducer</keyword>
<organism evidence="8 9">
    <name type="scientific">Clostridium butyricum</name>
    <dbReference type="NCBI Taxonomy" id="1492"/>
    <lineage>
        <taxon>Bacteria</taxon>
        <taxon>Bacillati</taxon>
        <taxon>Bacillota</taxon>
        <taxon>Clostridia</taxon>
        <taxon>Eubacteriales</taxon>
        <taxon>Clostridiaceae</taxon>
        <taxon>Clostridium</taxon>
    </lineage>
</organism>
<reference evidence="8 9" key="1">
    <citation type="submission" date="2016-01" db="EMBL/GenBank/DDBJ databases">
        <title>Characterization of the Clostridium difficile lineages that are prevalent in Hong Kong and China.</title>
        <authorList>
            <person name="Kwok J.S.-L."/>
            <person name="Lam W.-Y."/>
            <person name="Ip M."/>
            <person name="Chan T.-F."/>
            <person name="Hawkey P.M."/>
            <person name="Tsui S.K.-W."/>
        </authorList>
    </citation>
    <scope>NUCLEOTIDE SEQUENCE [LARGE SCALE GENOMIC DNA]</scope>
    <source>
        <strain evidence="8 9">300064</strain>
    </source>
</reference>
<dbReference type="PANTHER" id="PTHR43531:SF11">
    <property type="entry name" value="METHYL-ACCEPTING CHEMOTAXIS PROTEIN 3"/>
    <property type="match status" value="1"/>
</dbReference>
<evidence type="ECO:0000256" key="2">
    <source>
        <dbReference type="ARBA" id="ARBA00029447"/>
    </source>
</evidence>
<gene>
    <name evidence="8" type="ORF">AWN73_08400</name>
</gene>
<dbReference type="Pfam" id="PF00015">
    <property type="entry name" value="MCPsignal"/>
    <property type="match status" value="1"/>
</dbReference>
<feature type="transmembrane region" description="Helical" evidence="5">
    <location>
        <begin position="18"/>
        <end position="39"/>
    </location>
</feature>
<dbReference type="PROSITE" id="PS50111">
    <property type="entry name" value="CHEMOTAXIS_TRANSDUC_2"/>
    <property type="match status" value="1"/>
</dbReference>
<dbReference type="Gene3D" id="1.10.8.500">
    <property type="entry name" value="HAMP domain in histidine kinase"/>
    <property type="match status" value="1"/>
</dbReference>
<dbReference type="CDD" id="cd06225">
    <property type="entry name" value="HAMP"/>
    <property type="match status" value="1"/>
</dbReference>
<keyword evidence="5" id="KW-1133">Transmembrane helix</keyword>
<comment type="caution">
    <text evidence="8">The sequence shown here is derived from an EMBL/GenBank/DDBJ whole genome shotgun (WGS) entry which is preliminary data.</text>
</comment>
<dbReference type="InterPro" id="IPR003660">
    <property type="entry name" value="HAMP_dom"/>
</dbReference>
<keyword evidence="5" id="KW-0812">Transmembrane</keyword>
<feature type="transmembrane region" description="Helical" evidence="5">
    <location>
        <begin position="192"/>
        <end position="210"/>
    </location>
</feature>
<dbReference type="RefSeq" id="WP_052188362.1">
    <property type="nucleotide sequence ID" value="NZ_JSEG01000009.1"/>
</dbReference>
<dbReference type="InterPro" id="IPR004090">
    <property type="entry name" value="Chemotax_Me-accpt_rcpt"/>
</dbReference>
<feature type="coiled-coil region" evidence="4">
    <location>
        <begin position="86"/>
        <end position="134"/>
    </location>
</feature>
<dbReference type="EMBL" id="LRDH01000035">
    <property type="protein sequence ID" value="PPV17328.1"/>
    <property type="molecule type" value="Genomic_DNA"/>
</dbReference>
<keyword evidence="4" id="KW-0175">Coiled coil</keyword>
<dbReference type="GO" id="GO:0005886">
    <property type="term" value="C:plasma membrane"/>
    <property type="evidence" value="ECO:0007669"/>
    <property type="project" value="TreeGrafter"/>
</dbReference>
<evidence type="ECO:0000256" key="5">
    <source>
        <dbReference type="SAM" id="Phobius"/>
    </source>
</evidence>
<dbReference type="GO" id="GO:0004888">
    <property type="term" value="F:transmembrane signaling receptor activity"/>
    <property type="evidence" value="ECO:0007669"/>
    <property type="project" value="InterPro"/>
</dbReference>
<dbReference type="SMART" id="SM00304">
    <property type="entry name" value="HAMP"/>
    <property type="match status" value="1"/>
</dbReference>
<dbReference type="PROSITE" id="PS50885">
    <property type="entry name" value="HAMP"/>
    <property type="match status" value="1"/>
</dbReference>
<dbReference type="Pfam" id="PF00672">
    <property type="entry name" value="HAMP"/>
    <property type="match status" value="1"/>
</dbReference>
<dbReference type="Proteomes" id="UP000238081">
    <property type="component" value="Unassembled WGS sequence"/>
</dbReference>
<protein>
    <recommendedName>
        <fullName evidence="10">Methyl-accepting chemotaxis protein</fullName>
    </recommendedName>
</protein>
<dbReference type="GO" id="GO:0006935">
    <property type="term" value="P:chemotaxis"/>
    <property type="evidence" value="ECO:0007669"/>
    <property type="project" value="UniProtKB-KW"/>
</dbReference>
<evidence type="ECO:0000313" key="9">
    <source>
        <dbReference type="Proteomes" id="UP000238081"/>
    </source>
</evidence>
<dbReference type="InterPro" id="IPR051310">
    <property type="entry name" value="MCP_chemotaxis"/>
</dbReference>
<dbReference type="PANTHER" id="PTHR43531">
    <property type="entry name" value="PROTEIN ICFG"/>
    <property type="match status" value="1"/>
</dbReference>
<evidence type="ECO:0000256" key="3">
    <source>
        <dbReference type="PROSITE-ProRule" id="PRU00284"/>
    </source>
</evidence>
<feature type="domain" description="Methyl-accepting transducer" evidence="6">
    <location>
        <begin position="320"/>
        <end position="549"/>
    </location>
</feature>
<sequence length="566" mass="62852">MKVDIKNLPIKKKLMNSFMVIVVISILTSFISLICLQIINDRYKDAMNNYGFSQGQVGLLGIKVEHSYSMVKEIIVVGNTSDVDRIKTIKEDIEKCNEDINLLLQNIDKENLQNDKEQELINNIKSDIESYEQVKDRIIELGINNKTAQASQLLRGQGNPAMDLLTVDISELLSIKIEQCNLLINRLNRLRIIFVMIILATIALSVIFAMKSSKYLSDVIGNPIIKMSKIAKRICDGDLDVEIQCESNDEIGELAQSFSKMVIAIKSYISEISSILGDISNGNLNCSIEEEYKGNFIEIRKSLENIIISINDIFKNIGQATIDVKANSEKAAEMAELLSNGSKNEKDAVRELCISIDQINKQVNKNADNAVNTSTITNTLAANIENSNIMMDKVIEAMENIENSSKSIITIMNTINDIAERTNLLALNAAIEAARAGDLGSGFAVVANEVKGLASQSADAARETNNIIKESMKAVNNGKLLVYDTANTLNESLKNVSKTRELSEYIEDSSKEQYESIAIVNERINKITETINRTVEVAENSAISSEELKSQSSKLEMMINKFKHSR</sequence>
<feature type="domain" description="HAMP" evidence="7">
    <location>
        <begin position="218"/>
        <end position="270"/>
    </location>
</feature>
<dbReference type="AlphaFoldDB" id="A0A2S7FE60"/>
<evidence type="ECO:0000313" key="8">
    <source>
        <dbReference type="EMBL" id="PPV17328.1"/>
    </source>
</evidence>
<dbReference type="GO" id="GO:0007165">
    <property type="term" value="P:signal transduction"/>
    <property type="evidence" value="ECO:0007669"/>
    <property type="project" value="UniProtKB-KW"/>
</dbReference>
<evidence type="ECO:0008006" key="10">
    <source>
        <dbReference type="Google" id="ProtNLM"/>
    </source>
</evidence>
<dbReference type="Gene3D" id="1.10.287.950">
    <property type="entry name" value="Methyl-accepting chemotaxis protein"/>
    <property type="match status" value="1"/>
</dbReference>
<evidence type="ECO:0000256" key="4">
    <source>
        <dbReference type="SAM" id="Coils"/>
    </source>
</evidence>
<evidence type="ECO:0000259" key="7">
    <source>
        <dbReference type="PROSITE" id="PS50885"/>
    </source>
</evidence>
<keyword evidence="5" id="KW-0472">Membrane</keyword>
<proteinExistence type="inferred from homology"/>
<dbReference type="Pfam" id="PF12729">
    <property type="entry name" value="4HB_MCP_1"/>
    <property type="match status" value="1"/>
</dbReference>
<evidence type="ECO:0000256" key="1">
    <source>
        <dbReference type="ARBA" id="ARBA00022500"/>
    </source>
</evidence>
<comment type="similarity">
    <text evidence="2">Belongs to the methyl-accepting chemotaxis (MCP) protein family.</text>
</comment>
<dbReference type="InterPro" id="IPR004089">
    <property type="entry name" value="MCPsignal_dom"/>
</dbReference>
<accession>A0A2S7FE60</accession>
<dbReference type="SMART" id="SM00283">
    <property type="entry name" value="MA"/>
    <property type="match status" value="1"/>
</dbReference>
<name>A0A2S7FE60_CLOBU</name>